<feature type="domain" description="Metallo-beta-lactamase" evidence="2">
    <location>
        <begin position="78"/>
        <end position="250"/>
    </location>
</feature>
<dbReference type="CDD" id="cd16282">
    <property type="entry name" value="metallo-hydrolase-like_MBL-fold"/>
    <property type="match status" value="1"/>
</dbReference>
<keyword evidence="4" id="KW-1185">Reference proteome</keyword>
<organism evidence="3 4">
    <name type="scientific">Prochlorothrix hollandica PCC 9006 = CALU 1027</name>
    <dbReference type="NCBI Taxonomy" id="317619"/>
    <lineage>
        <taxon>Bacteria</taxon>
        <taxon>Bacillati</taxon>
        <taxon>Cyanobacteriota</taxon>
        <taxon>Cyanophyceae</taxon>
        <taxon>Prochlorotrichales</taxon>
        <taxon>Prochlorotrichaceae</taxon>
        <taxon>Prochlorothrix</taxon>
    </lineage>
</organism>
<dbReference type="Gene3D" id="3.60.15.10">
    <property type="entry name" value="Ribonuclease Z/Hydroxyacylglutathione hydrolase-like"/>
    <property type="match status" value="1"/>
</dbReference>
<dbReference type="InterPro" id="IPR050855">
    <property type="entry name" value="NDM-1-like"/>
</dbReference>
<gene>
    <name evidence="3" type="ORF">PROH_01115</name>
</gene>
<dbReference type="PANTHER" id="PTHR42951:SF4">
    <property type="entry name" value="ACYL-COENZYME A THIOESTERASE MBLAC2"/>
    <property type="match status" value="1"/>
</dbReference>
<dbReference type="SUPFAM" id="SSF56281">
    <property type="entry name" value="Metallo-hydrolase/oxidoreductase"/>
    <property type="match status" value="1"/>
</dbReference>
<dbReference type="InterPro" id="IPR036866">
    <property type="entry name" value="RibonucZ/Hydroxyglut_hydro"/>
</dbReference>
<dbReference type="Proteomes" id="UP000034681">
    <property type="component" value="Unassembled WGS sequence"/>
</dbReference>
<keyword evidence="1" id="KW-0472">Membrane</keyword>
<evidence type="ECO:0000313" key="3">
    <source>
        <dbReference type="EMBL" id="KKJ01048.1"/>
    </source>
</evidence>
<dbReference type="AlphaFoldDB" id="A0A0M2Q167"/>
<keyword evidence="1" id="KW-1133">Transmembrane helix</keyword>
<dbReference type="EMBL" id="AJTX02000002">
    <property type="protein sequence ID" value="KKJ01048.1"/>
    <property type="molecule type" value="Genomic_DNA"/>
</dbReference>
<dbReference type="STRING" id="317619.GCA_000332315_03389"/>
<dbReference type="SMART" id="SM00849">
    <property type="entry name" value="Lactamase_B"/>
    <property type="match status" value="1"/>
</dbReference>
<name>A0A0M2Q167_PROHO</name>
<evidence type="ECO:0000313" key="4">
    <source>
        <dbReference type="Proteomes" id="UP000034681"/>
    </source>
</evidence>
<keyword evidence="1" id="KW-0812">Transmembrane</keyword>
<dbReference type="RefSeq" id="WP_017713600.1">
    <property type="nucleotide sequence ID" value="NZ_KB235941.1"/>
</dbReference>
<evidence type="ECO:0000256" key="1">
    <source>
        <dbReference type="SAM" id="Phobius"/>
    </source>
</evidence>
<feature type="transmembrane region" description="Helical" evidence="1">
    <location>
        <begin position="7"/>
        <end position="24"/>
    </location>
</feature>
<dbReference type="PANTHER" id="PTHR42951">
    <property type="entry name" value="METALLO-BETA-LACTAMASE DOMAIN-CONTAINING"/>
    <property type="match status" value="1"/>
</dbReference>
<comment type="caution">
    <text evidence="3">The sequence shown here is derived from an EMBL/GenBank/DDBJ whole genome shotgun (WGS) entry which is preliminary data.</text>
</comment>
<proteinExistence type="predicted"/>
<dbReference type="eggNOG" id="COG0491">
    <property type="taxonomic scope" value="Bacteria"/>
</dbReference>
<dbReference type="InterPro" id="IPR001279">
    <property type="entry name" value="Metallo-B-lactamas"/>
</dbReference>
<sequence>MQHLRRWFIALLMIVTTAIGLISWQTQTVAQLPTSNPQQAPADLTLEAAGLTLEKLADGVYGLLASTDFPPTAPNIAICNGSIIIGSDGVLVVDPFQNEDLANLLFSTVAELTDQPIRYALNSHYHFDHSGGNAAAEALQYPIVGRGPIRDFMLTRNREMDPNVTPPDLVLQQSGELWLGDRQVQLVEFDGHSGGTDLIAYIPDSDLLIAGDLLFTERIPYLGDGNIRVWQDTLGQLATAYPTATLWPGHGPLSDPTDLMALQGYLKTLETLALGWKADGLSQEAAIAQTPLPQPYQTYLFQGMFPGNLEVAYQQITLGQDDAASIQAYFQAQAPALRAL</sequence>
<dbReference type="Pfam" id="PF00753">
    <property type="entry name" value="Lactamase_B"/>
    <property type="match status" value="1"/>
</dbReference>
<reference evidence="3" key="1">
    <citation type="submission" date="2012-04" db="EMBL/GenBank/DDBJ databases">
        <authorList>
            <person name="Borisov I.G."/>
            <person name="Ivanikova N.V."/>
            <person name="Pinevich A.V."/>
        </authorList>
    </citation>
    <scope>NUCLEOTIDE SEQUENCE [LARGE SCALE GENOMIC DNA]</scope>
    <source>
        <strain evidence="3">CALU 1027</strain>
    </source>
</reference>
<evidence type="ECO:0000259" key="2">
    <source>
        <dbReference type="SMART" id="SM00849"/>
    </source>
</evidence>
<accession>A0A0M2Q167</accession>
<protein>
    <submittedName>
        <fullName evidence="3">Beta-lactamase</fullName>
    </submittedName>
</protein>